<evidence type="ECO:0000313" key="8">
    <source>
        <dbReference type="EMBL" id="CAD6264726.1"/>
    </source>
</evidence>
<dbReference type="SUPFAM" id="SSF54171">
    <property type="entry name" value="DNA-binding domain"/>
    <property type="match status" value="1"/>
</dbReference>
<keyword evidence="9" id="KW-1185">Reference proteome</keyword>
<protein>
    <recommendedName>
        <fullName evidence="7">AP2/ERF domain-containing protein</fullName>
    </recommendedName>
</protein>
<dbReference type="SMART" id="SM00380">
    <property type="entry name" value="AP2"/>
    <property type="match status" value="1"/>
</dbReference>
<dbReference type="PANTHER" id="PTHR31241:SF80">
    <property type="entry name" value="AP2_ERF DOMAIN-CONTAINING PROTEIN"/>
    <property type="match status" value="1"/>
</dbReference>
<sequence length="182" mass="19717">MARVPRGSWVARRRALDRLRRGSAHSAASRNHPQGCTWTGVQERVRGRWAARIRVPGTHTRLWIGRFEQALEAALAYDTALFCFHGPHRLPSPRRFNFPAAPRPKIREDVRATLTRADIKRIAESHARFLANFYVGTLPAVSPAAASPPPPPPAVAAADGAAAVANEATATTDGSNGNNCMG</sequence>
<dbReference type="PROSITE" id="PS51032">
    <property type="entry name" value="AP2_ERF"/>
    <property type="match status" value="1"/>
</dbReference>
<dbReference type="CDD" id="cd00018">
    <property type="entry name" value="AP2"/>
    <property type="match status" value="1"/>
</dbReference>
<keyword evidence="4" id="KW-0804">Transcription</keyword>
<evidence type="ECO:0000256" key="6">
    <source>
        <dbReference type="ARBA" id="ARBA00024343"/>
    </source>
</evidence>
<gene>
    <name evidence="8" type="ORF">NCGR_LOCUS48031</name>
</gene>
<dbReference type="OrthoDB" id="1918918at2759"/>
<accession>A0A811R3V7</accession>
<keyword evidence="5" id="KW-0539">Nucleus</keyword>
<dbReference type="AlphaFoldDB" id="A0A811R3V7"/>
<evidence type="ECO:0000259" key="7">
    <source>
        <dbReference type="PROSITE" id="PS51032"/>
    </source>
</evidence>
<comment type="subcellular location">
    <subcellularLocation>
        <location evidence="1">Nucleus</location>
    </subcellularLocation>
</comment>
<dbReference type="Gene3D" id="3.30.730.10">
    <property type="entry name" value="AP2/ERF domain"/>
    <property type="match status" value="1"/>
</dbReference>
<dbReference type="PANTHER" id="PTHR31241">
    <property type="entry name" value="DEHYDRATION-RESPONSIVE ELEMENT-BINDING PROTEIN 2C"/>
    <property type="match status" value="1"/>
</dbReference>
<comment type="caution">
    <text evidence="8">The sequence shown here is derived from an EMBL/GenBank/DDBJ whole genome shotgun (WGS) entry which is preliminary data.</text>
</comment>
<dbReference type="Proteomes" id="UP000604825">
    <property type="component" value="Unassembled WGS sequence"/>
</dbReference>
<evidence type="ECO:0000256" key="3">
    <source>
        <dbReference type="ARBA" id="ARBA00023125"/>
    </source>
</evidence>
<keyword evidence="3" id="KW-0238">DNA-binding</keyword>
<dbReference type="GO" id="GO:0045893">
    <property type="term" value="P:positive regulation of DNA-templated transcription"/>
    <property type="evidence" value="ECO:0007669"/>
    <property type="project" value="TreeGrafter"/>
</dbReference>
<dbReference type="InterPro" id="IPR016177">
    <property type="entry name" value="DNA-bd_dom_sf"/>
</dbReference>
<dbReference type="InterPro" id="IPR036955">
    <property type="entry name" value="AP2/ERF_dom_sf"/>
</dbReference>
<organism evidence="8 9">
    <name type="scientific">Miscanthus lutarioriparius</name>
    <dbReference type="NCBI Taxonomy" id="422564"/>
    <lineage>
        <taxon>Eukaryota</taxon>
        <taxon>Viridiplantae</taxon>
        <taxon>Streptophyta</taxon>
        <taxon>Embryophyta</taxon>
        <taxon>Tracheophyta</taxon>
        <taxon>Spermatophyta</taxon>
        <taxon>Magnoliopsida</taxon>
        <taxon>Liliopsida</taxon>
        <taxon>Poales</taxon>
        <taxon>Poaceae</taxon>
        <taxon>PACMAD clade</taxon>
        <taxon>Panicoideae</taxon>
        <taxon>Andropogonodae</taxon>
        <taxon>Andropogoneae</taxon>
        <taxon>Saccharinae</taxon>
        <taxon>Miscanthus</taxon>
    </lineage>
</organism>
<dbReference type="GO" id="GO:0005634">
    <property type="term" value="C:nucleus"/>
    <property type="evidence" value="ECO:0007669"/>
    <property type="project" value="UniProtKB-SubCell"/>
</dbReference>
<evidence type="ECO:0000256" key="4">
    <source>
        <dbReference type="ARBA" id="ARBA00023163"/>
    </source>
</evidence>
<comment type="similarity">
    <text evidence="6">Belongs to the AP2/ERF transcription factor family. ERF subfamily.</text>
</comment>
<dbReference type="GO" id="GO:0003700">
    <property type="term" value="F:DNA-binding transcription factor activity"/>
    <property type="evidence" value="ECO:0007669"/>
    <property type="project" value="InterPro"/>
</dbReference>
<proteinExistence type="inferred from homology"/>
<evidence type="ECO:0000313" key="9">
    <source>
        <dbReference type="Proteomes" id="UP000604825"/>
    </source>
</evidence>
<evidence type="ECO:0000256" key="1">
    <source>
        <dbReference type="ARBA" id="ARBA00004123"/>
    </source>
</evidence>
<keyword evidence="2" id="KW-0805">Transcription regulation</keyword>
<dbReference type="EMBL" id="CAJGYO010000013">
    <property type="protein sequence ID" value="CAD6264726.1"/>
    <property type="molecule type" value="Genomic_DNA"/>
</dbReference>
<feature type="domain" description="AP2/ERF" evidence="7">
    <location>
        <begin position="37"/>
        <end position="99"/>
    </location>
</feature>
<reference evidence="8" key="1">
    <citation type="submission" date="2020-10" db="EMBL/GenBank/DDBJ databases">
        <authorList>
            <person name="Han B."/>
            <person name="Lu T."/>
            <person name="Zhao Q."/>
            <person name="Huang X."/>
            <person name="Zhao Y."/>
        </authorList>
    </citation>
    <scope>NUCLEOTIDE SEQUENCE</scope>
</reference>
<name>A0A811R3V7_9POAL</name>
<dbReference type="GO" id="GO:0000976">
    <property type="term" value="F:transcription cis-regulatory region binding"/>
    <property type="evidence" value="ECO:0007669"/>
    <property type="project" value="TreeGrafter"/>
</dbReference>
<dbReference type="GO" id="GO:0006950">
    <property type="term" value="P:response to stress"/>
    <property type="evidence" value="ECO:0007669"/>
    <property type="project" value="TreeGrafter"/>
</dbReference>
<evidence type="ECO:0000256" key="2">
    <source>
        <dbReference type="ARBA" id="ARBA00023015"/>
    </source>
</evidence>
<evidence type="ECO:0000256" key="5">
    <source>
        <dbReference type="ARBA" id="ARBA00023242"/>
    </source>
</evidence>
<dbReference type="InterPro" id="IPR001471">
    <property type="entry name" value="AP2/ERF_dom"/>
</dbReference>